<evidence type="ECO:0000256" key="10">
    <source>
        <dbReference type="ARBA" id="ARBA00022573"/>
    </source>
</evidence>
<keyword evidence="14" id="KW-0067">ATP-binding</keyword>
<evidence type="ECO:0000256" key="15">
    <source>
        <dbReference type="ARBA" id="ARBA00023134"/>
    </source>
</evidence>
<comment type="catalytic activity">
    <reaction evidence="2">
        <text>adenosylcob(III)inamide phosphate + GTP + H(+) = adenosylcob(III)inamide-GDP + diphosphate</text>
        <dbReference type="Rhea" id="RHEA:22712"/>
        <dbReference type="ChEBI" id="CHEBI:15378"/>
        <dbReference type="ChEBI" id="CHEBI:33019"/>
        <dbReference type="ChEBI" id="CHEBI:37565"/>
        <dbReference type="ChEBI" id="CHEBI:58502"/>
        <dbReference type="ChEBI" id="CHEBI:60487"/>
        <dbReference type="EC" id="2.7.7.62"/>
    </reaction>
</comment>
<comment type="function">
    <text evidence="4">Catalyzes ATP-dependent phosphorylation of adenosylcobinamide and addition of GMP to adenosylcobinamide phosphate.</text>
</comment>
<keyword evidence="12" id="KW-0547">Nucleotide-binding</keyword>
<evidence type="ECO:0000256" key="9">
    <source>
        <dbReference type="ARBA" id="ARBA00012523"/>
    </source>
</evidence>
<evidence type="ECO:0000256" key="13">
    <source>
        <dbReference type="ARBA" id="ARBA00022777"/>
    </source>
</evidence>
<keyword evidence="11 19" id="KW-0808">Transferase</keyword>
<evidence type="ECO:0000256" key="1">
    <source>
        <dbReference type="ARBA" id="ARBA00000312"/>
    </source>
</evidence>
<comment type="pathway">
    <text evidence="5">Cofactor biosynthesis; adenosylcobalamin biosynthesis; adenosylcobalamin from cob(II)yrinate a,c-diamide: step 6/7.</text>
</comment>
<evidence type="ECO:0000256" key="4">
    <source>
        <dbReference type="ARBA" id="ARBA00003889"/>
    </source>
</evidence>
<accession>A0A926P346</accession>
<protein>
    <recommendedName>
        <fullName evidence="16">Adenosylcobinamide kinase</fullName>
        <ecNumber evidence="8">2.7.1.156</ecNumber>
        <ecNumber evidence="9">2.7.7.62</ecNumber>
    </recommendedName>
    <alternativeName>
        <fullName evidence="17">Adenosylcobinamide-phosphate guanylyltransferase</fullName>
    </alternativeName>
</protein>
<evidence type="ECO:0000256" key="11">
    <source>
        <dbReference type="ARBA" id="ARBA00022679"/>
    </source>
</evidence>
<dbReference type="CDD" id="cd00544">
    <property type="entry name" value="CobU"/>
    <property type="match status" value="1"/>
</dbReference>
<name>A0A926P346_9HYPH</name>
<gene>
    <name evidence="19" type="primary">cobU</name>
    <name evidence="19" type="ORF">HK439_23750</name>
</gene>
<dbReference type="Pfam" id="PF02283">
    <property type="entry name" value="CobU"/>
    <property type="match status" value="1"/>
</dbReference>
<dbReference type="GO" id="GO:0005524">
    <property type="term" value="F:ATP binding"/>
    <property type="evidence" value="ECO:0007669"/>
    <property type="project" value="UniProtKB-KW"/>
</dbReference>
<proteinExistence type="inferred from homology"/>
<comment type="pathway">
    <text evidence="6">Cofactor biosynthesis; adenosylcobalamin biosynthesis; adenosylcobalamin from cob(II)yrinate a,c-diamide: step 5/7.</text>
</comment>
<sequence>MRRRSSQRNSCRFRWGPLLCSGPCLALLPRSCGRGESQAAVRSGHSVSGKHTYGSLVLGGARSGKSRFAEDLAIRSGLARVYVATGTAFDGEMERRIEVHKDRRGTGWRTVEEQTDLAGVLSQEARRDTVLLVDCLTLWLNNLMMADRDLATESARLCDAVSTLAGPCIFVSNEVGMGIVPDNRLSREFRDAQGRLNQDMAAACGKVIFVAAGQPILLKPNQQPDITL</sequence>
<evidence type="ECO:0000256" key="8">
    <source>
        <dbReference type="ARBA" id="ARBA00012016"/>
    </source>
</evidence>
<comment type="catalytic activity">
    <reaction evidence="3">
        <text>adenosylcob(III)inamide + GTP = adenosylcob(III)inamide phosphate + GDP + H(+)</text>
        <dbReference type="Rhea" id="RHEA:15765"/>
        <dbReference type="ChEBI" id="CHEBI:2480"/>
        <dbReference type="ChEBI" id="CHEBI:15378"/>
        <dbReference type="ChEBI" id="CHEBI:37565"/>
        <dbReference type="ChEBI" id="CHEBI:58189"/>
        <dbReference type="ChEBI" id="CHEBI:58502"/>
        <dbReference type="EC" id="2.7.1.156"/>
    </reaction>
</comment>
<evidence type="ECO:0000256" key="7">
    <source>
        <dbReference type="ARBA" id="ARBA00007490"/>
    </source>
</evidence>
<dbReference type="GO" id="GO:0009236">
    <property type="term" value="P:cobalamin biosynthetic process"/>
    <property type="evidence" value="ECO:0007669"/>
    <property type="project" value="UniProtKB-KW"/>
</dbReference>
<evidence type="ECO:0000313" key="20">
    <source>
        <dbReference type="Proteomes" id="UP000598467"/>
    </source>
</evidence>
<organism evidence="19 20">
    <name type="scientific">Roseibium aggregatum</name>
    <dbReference type="NCBI Taxonomy" id="187304"/>
    <lineage>
        <taxon>Bacteria</taxon>
        <taxon>Pseudomonadati</taxon>
        <taxon>Pseudomonadota</taxon>
        <taxon>Alphaproteobacteria</taxon>
        <taxon>Hyphomicrobiales</taxon>
        <taxon>Stappiaceae</taxon>
        <taxon>Roseibium</taxon>
    </lineage>
</organism>
<evidence type="ECO:0000256" key="14">
    <source>
        <dbReference type="ARBA" id="ARBA00022840"/>
    </source>
</evidence>
<feature type="chain" id="PRO_5036719909" description="Adenosylcobinamide kinase" evidence="18">
    <location>
        <begin position="27"/>
        <end position="228"/>
    </location>
</feature>
<evidence type="ECO:0000256" key="2">
    <source>
        <dbReference type="ARBA" id="ARBA00000711"/>
    </source>
</evidence>
<comment type="caution">
    <text evidence="19">The sequence shown here is derived from an EMBL/GenBank/DDBJ whole genome shotgun (WGS) entry which is preliminary data.</text>
</comment>
<feature type="signal peptide" evidence="18">
    <location>
        <begin position="1"/>
        <end position="26"/>
    </location>
</feature>
<dbReference type="Proteomes" id="UP000598467">
    <property type="component" value="Unassembled WGS sequence"/>
</dbReference>
<comment type="catalytic activity">
    <reaction evidence="1">
        <text>adenosylcob(III)inamide + ATP = adenosylcob(III)inamide phosphate + ADP + H(+)</text>
        <dbReference type="Rhea" id="RHEA:15769"/>
        <dbReference type="ChEBI" id="CHEBI:2480"/>
        <dbReference type="ChEBI" id="CHEBI:15378"/>
        <dbReference type="ChEBI" id="CHEBI:30616"/>
        <dbReference type="ChEBI" id="CHEBI:58502"/>
        <dbReference type="ChEBI" id="CHEBI:456216"/>
        <dbReference type="EC" id="2.7.1.156"/>
    </reaction>
</comment>
<dbReference type="PANTHER" id="PTHR34848">
    <property type="match status" value="1"/>
</dbReference>
<dbReference type="Gene3D" id="3.40.50.300">
    <property type="entry name" value="P-loop containing nucleotide triphosphate hydrolases"/>
    <property type="match status" value="1"/>
</dbReference>
<dbReference type="EMBL" id="JABFCZ010000034">
    <property type="protein sequence ID" value="MBD1549286.1"/>
    <property type="molecule type" value="Genomic_DNA"/>
</dbReference>
<evidence type="ECO:0000313" key="19">
    <source>
        <dbReference type="EMBL" id="MBD1549286.1"/>
    </source>
</evidence>
<evidence type="ECO:0000256" key="6">
    <source>
        <dbReference type="ARBA" id="ARBA00005159"/>
    </source>
</evidence>
<dbReference type="EC" id="2.7.7.62" evidence="9"/>
<evidence type="ECO:0000256" key="18">
    <source>
        <dbReference type="SAM" id="SignalP"/>
    </source>
</evidence>
<evidence type="ECO:0000256" key="5">
    <source>
        <dbReference type="ARBA" id="ARBA00004692"/>
    </source>
</evidence>
<keyword evidence="13 19" id="KW-0418">Kinase</keyword>
<keyword evidence="15" id="KW-0342">GTP-binding</keyword>
<dbReference type="PANTHER" id="PTHR34848:SF1">
    <property type="entry name" value="BIFUNCTIONAL ADENOSYLCOBALAMIN BIOSYNTHESIS PROTEIN COBU"/>
    <property type="match status" value="1"/>
</dbReference>
<keyword evidence="10" id="KW-0169">Cobalamin biosynthesis</keyword>
<reference evidence="19" key="1">
    <citation type="submission" date="2020-05" db="EMBL/GenBank/DDBJ databases">
        <title>Identification of trans-AT polyketide cluster in two marine bacteria, producers of a novel glutaramide-containing polyketide sesbanimide D and analogs.</title>
        <authorList>
            <person name="Kacar D."/>
            <person name="Rodriguez P."/>
            <person name="Canedo L."/>
            <person name="Gonzalez E."/>
            <person name="Galan B."/>
            <person name="De La Calle F."/>
            <person name="Garcia J.L."/>
        </authorList>
    </citation>
    <scope>NUCLEOTIDE SEQUENCE</scope>
    <source>
        <strain evidence="19">PHM038</strain>
    </source>
</reference>
<evidence type="ECO:0000256" key="12">
    <source>
        <dbReference type="ARBA" id="ARBA00022741"/>
    </source>
</evidence>
<dbReference type="GO" id="GO:0043752">
    <property type="term" value="F:adenosylcobinamide kinase activity"/>
    <property type="evidence" value="ECO:0007669"/>
    <property type="project" value="UniProtKB-EC"/>
</dbReference>
<dbReference type="SUPFAM" id="SSF52540">
    <property type="entry name" value="P-loop containing nucleoside triphosphate hydrolases"/>
    <property type="match status" value="1"/>
</dbReference>
<evidence type="ECO:0000256" key="17">
    <source>
        <dbReference type="ARBA" id="ARBA00030571"/>
    </source>
</evidence>
<dbReference type="InterPro" id="IPR003203">
    <property type="entry name" value="CobU/CobP"/>
</dbReference>
<dbReference type="InterPro" id="IPR027417">
    <property type="entry name" value="P-loop_NTPase"/>
</dbReference>
<evidence type="ECO:0000256" key="3">
    <source>
        <dbReference type="ARBA" id="ARBA00001522"/>
    </source>
</evidence>
<comment type="similarity">
    <text evidence="7">Belongs to the CobU/CobP family.</text>
</comment>
<dbReference type="GO" id="GO:0008820">
    <property type="term" value="F:cobinamide phosphate guanylyltransferase activity"/>
    <property type="evidence" value="ECO:0007669"/>
    <property type="project" value="UniProtKB-EC"/>
</dbReference>
<evidence type="ECO:0000256" key="16">
    <source>
        <dbReference type="ARBA" id="ARBA00029570"/>
    </source>
</evidence>
<dbReference type="EC" id="2.7.1.156" evidence="8"/>
<dbReference type="NCBIfam" id="NF004469">
    <property type="entry name" value="PRK05800.1"/>
    <property type="match status" value="1"/>
</dbReference>
<dbReference type="AlphaFoldDB" id="A0A926P346"/>
<keyword evidence="18" id="KW-0732">Signal</keyword>
<dbReference type="GO" id="GO:0005525">
    <property type="term" value="F:GTP binding"/>
    <property type="evidence" value="ECO:0007669"/>
    <property type="project" value="UniProtKB-KW"/>
</dbReference>
<keyword evidence="19" id="KW-0548">Nucleotidyltransferase</keyword>